<reference evidence="3" key="1">
    <citation type="submission" date="2016-06" db="UniProtKB">
        <authorList>
            <consortium name="WormBaseParasite"/>
        </authorList>
    </citation>
    <scope>IDENTIFICATION</scope>
</reference>
<protein>
    <submittedName>
        <fullName evidence="3">DUF4201 domain-containing protein</fullName>
    </submittedName>
</protein>
<sequence>MIQFRPPACETSKRFHLFNAEMTGIVKKERISNLETEITTLERKKQQMSETDRGGGEIMQAIRLTENKIEKVLLKQTEAVHIGQTYLAIFNKLKEEGHTYLTTADALRLEIERCSRKINELRPIYQDAVLIRDKTKTELRRHEELLYAHRKRRELEIGSMRRLVEAKREKPMPQKAAMNLLGQSDTFIDLSLVCF</sequence>
<dbReference type="EMBL" id="UZAN01045898">
    <property type="protein sequence ID" value="VDP83378.1"/>
    <property type="molecule type" value="Genomic_DNA"/>
</dbReference>
<accession>A0A183AN41</accession>
<dbReference type="GO" id="GO:0036064">
    <property type="term" value="C:ciliary basal body"/>
    <property type="evidence" value="ECO:0007669"/>
    <property type="project" value="TreeGrafter"/>
</dbReference>
<dbReference type="OrthoDB" id="6258011at2759"/>
<dbReference type="GO" id="GO:0035253">
    <property type="term" value="C:ciliary rootlet"/>
    <property type="evidence" value="ECO:0007669"/>
    <property type="project" value="TreeGrafter"/>
</dbReference>
<reference evidence="1 2" key="2">
    <citation type="submission" date="2018-11" db="EMBL/GenBank/DDBJ databases">
        <authorList>
            <consortium name="Pathogen Informatics"/>
        </authorList>
    </citation>
    <scope>NUCLEOTIDE SEQUENCE [LARGE SCALE GENOMIC DNA]</scope>
    <source>
        <strain evidence="1 2">Egypt</strain>
    </source>
</reference>
<dbReference type="WBParaSite" id="ECPE_0000840201-mRNA-1">
    <property type="protein sequence ID" value="ECPE_0000840201-mRNA-1"/>
    <property type="gene ID" value="ECPE_0000840201"/>
</dbReference>
<name>A0A183AN41_9TREM</name>
<dbReference type="Proteomes" id="UP000272942">
    <property type="component" value="Unassembled WGS sequence"/>
</dbReference>
<gene>
    <name evidence="1" type="ORF">ECPE_LOCUS8376</name>
</gene>
<dbReference type="PANTHER" id="PTHR46518:SF1">
    <property type="entry name" value="OUTER DYNEIN ARM-DOCKING COMPLEX SUBUNIT 3"/>
    <property type="match status" value="1"/>
</dbReference>
<organism evidence="3">
    <name type="scientific">Echinostoma caproni</name>
    <dbReference type="NCBI Taxonomy" id="27848"/>
    <lineage>
        <taxon>Eukaryota</taxon>
        <taxon>Metazoa</taxon>
        <taxon>Spiralia</taxon>
        <taxon>Lophotrochozoa</taxon>
        <taxon>Platyhelminthes</taxon>
        <taxon>Trematoda</taxon>
        <taxon>Digenea</taxon>
        <taxon>Plagiorchiida</taxon>
        <taxon>Echinostomata</taxon>
        <taxon>Echinostomatoidea</taxon>
        <taxon>Echinostomatidae</taxon>
        <taxon>Echinostoma</taxon>
    </lineage>
</organism>
<evidence type="ECO:0000313" key="1">
    <source>
        <dbReference type="EMBL" id="VDP83378.1"/>
    </source>
</evidence>
<dbReference type="GO" id="GO:0097542">
    <property type="term" value="C:ciliary tip"/>
    <property type="evidence" value="ECO:0007669"/>
    <property type="project" value="TreeGrafter"/>
</dbReference>
<dbReference type="PANTHER" id="PTHR46518">
    <property type="entry name" value="COILED-COIL DOMAIN-CONTAINING PROTEIN 151"/>
    <property type="match status" value="1"/>
</dbReference>
<proteinExistence type="predicted"/>
<keyword evidence="2" id="KW-1185">Reference proteome</keyword>
<dbReference type="AlphaFoldDB" id="A0A183AN41"/>
<evidence type="ECO:0000313" key="2">
    <source>
        <dbReference type="Proteomes" id="UP000272942"/>
    </source>
</evidence>
<dbReference type="GO" id="GO:0036158">
    <property type="term" value="P:outer dynein arm assembly"/>
    <property type="evidence" value="ECO:0007669"/>
    <property type="project" value="InterPro"/>
</dbReference>
<dbReference type="InterPro" id="IPR033192">
    <property type="entry name" value="ODAD3"/>
</dbReference>
<dbReference type="GO" id="GO:0003341">
    <property type="term" value="P:cilium movement"/>
    <property type="evidence" value="ECO:0007669"/>
    <property type="project" value="InterPro"/>
</dbReference>
<evidence type="ECO:0000313" key="3">
    <source>
        <dbReference type="WBParaSite" id="ECPE_0000840201-mRNA-1"/>
    </source>
</evidence>